<evidence type="ECO:0000313" key="3">
    <source>
        <dbReference type="Proteomes" id="UP000069773"/>
    </source>
</evidence>
<reference evidence="1 3" key="1">
    <citation type="journal article" date="2016" name="Genome Announc.">
        <title>Draft Genome Sequences of Five Rapidly Growing Mycobacterium Species, M. thermoresistibile, M. fortuitum subsp. acetamidolyticum, M. canariasense, M. brisbanense, and M. novocastrense.</title>
        <authorList>
            <person name="Katahira K."/>
            <person name="Ogura Y."/>
            <person name="Gotoh Y."/>
            <person name="Hayashi T."/>
        </authorList>
    </citation>
    <scope>NUCLEOTIDE SEQUENCE [LARGE SCALE GENOMIC DNA]</scope>
    <source>
        <strain evidence="1 3">JCM18114</strain>
    </source>
</reference>
<dbReference type="Proteomes" id="UP001207528">
    <property type="component" value="Unassembled WGS sequence"/>
</dbReference>
<proteinExistence type="predicted"/>
<accession>A0AAW5SRL7</accession>
<sequence>MSKSFDCTVESAVSVQQIQTAFSERGYWLARLEPHNGTAELRSFDVGAGGEVRVTVAQDLRNTVLPGVLGKLYPGGVELVQSETWTVDRGDKVRGMIHVRAHGAPGSGRGTLEMTPTPDNKRLECSGTVKVKIPIVGGKIESYFGRQMMDQIPEILRFIGQWTRERA</sequence>
<dbReference type="Pfam" id="PF10698">
    <property type="entry name" value="DUF2505"/>
    <property type="match status" value="1"/>
</dbReference>
<dbReference type="InterPro" id="IPR019639">
    <property type="entry name" value="DUF2505"/>
</dbReference>
<organism evidence="2 4">
    <name type="scientific">Mycolicibacterium novocastrense</name>
    <name type="common">Mycobacterium novocastrense</name>
    <dbReference type="NCBI Taxonomy" id="59813"/>
    <lineage>
        <taxon>Bacteria</taxon>
        <taxon>Bacillati</taxon>
        <taxon>Actinomycetota</taxon>
        <taxon>Actinomycetes</taxon>
        <taxon>Mycobacteriales</taxon>
        <taxon>Mycobacteriaceae</taxon>
        <taxon>Mycolicibacterium</taxon>
    </lineage>
</organism>
<reference evidence="2" key="3">
    <citation type="journal article" date="2022" name="BMC Genomics">
        <title>Comparative genome analysis of mycobacteria focusing on tRNA and non-coding RNA.</title>
        <authorList>
            <person name="Behra P.R.K."/>
            <person name="Pettersson B.M.F."/>
            <person name="Ramesh M."/>
            <person name="Das S."/>
            <person name="Dasgupta S."/>
            <person name="Kirsebom L.A."/>
        </authorList>
    </citation>
    <scope>NUCLEOTIDE SEQUENCE</scope>
    <source>
        <strain evidence="2">DSM 44203</strain>
    </source>
</reference>
<dbReference type="RefSeq" id="WP_067387249.1">
    <property type="nucleotide sequence ID" value="NZ_BCTA01000011.1"/>
</dbReference>
<dbReference type="EMBL" id="BCTA01000011">
    <property type="protein sequence ID" value="GAT07527.1"/>
    <property type="molecule type" value="Genomic_DNA"/>
</dbReference>
<gene>
    <name evidence="2" type="ORF">H7I77_23280</name>
    <name evidence="1" type="ORF">RMCN_0660</name>
</gene>
<evidence type="ECO:0000313" key="2">
    <source>
        <dbReference type="EMBL" id="MCV7026237.1"/>
    </source>
</evidence>
<dbReference type="AlphaFoldDB" id="A0AAW5SRL7"/>
<protein>
    <submittedName>
        <fullName evidence="2">DUF2505 domain-containing protein</fullName>
    </submittedName>
</protein>
<evidence type="ECO:0000313" key="1">
    <source>
        <dbReference type="EMBL" id="GAT07527.1"/>
    </source>
</evidence>
<comment type="caution">
    <text evidence="2">The sequence shown here is derived from an EMBL/GenBank/DDBJ whole genome shotgun (WGS) entry which is preliminary data.</text>
</comment>
<evidence type="ECO:0000313" key="4">
    <source>
        <dbReference type="Proteomes" id="UP001207528"/>
    </source>
</evidence>
<dbReference type="EMBL" id="JACKTI010000061">
    <property type="protein sequence ID" value="MCV7026237.1"/>
    <property type="molecule type" value="Genomic_DNA"/>
</dbReference>
<keyword evidence="3" id="KW-1185">Reference proteome</keyword>
<name>A0AAW5SRL7_MYCNV</name>
<dbReference type="Proteomes" id="UP000069773">
    <property type="component" value="Unassembled WGS sequence"/>
</dbReference>
<reference evidence="2" key="2">
    <citation type="submission" date="2020-07" db="EMBL/GenBank/DDBJ databases">
        <authorList>
            <person name="Pettersson B.M.F."/>
            <person name="Behra P.R.K."/>
            <person name="Ramesh M."/>
            <person name="Das S."/>
            <person name="Dasgupta S."/>
            <person name="Kirsebom L.A."/>
        </authorList>
    </citation>
    <scope>NUCLEOTIDE SEQUENCE</scope>
    <source>
        <strain evidence="2">DSM 44203</strain>
    </source>
</reference>